<proteinExistence type="inferred from homology"/>
<dbReference type="Pfam" id="PF05811">
    <property type="entry name" value="DUF842"/>
    <property type="match status" value="1"/>
</dbReference>
<dbReference type="OMA" id="EMEGCVV"/>
<accession>D7FM43</accession>
<dbReference type="EMBL" id="FN649727">
    <property type="protein sequence ID" value="CBJ29868.1"/>
    <property type="molecule type" value="Genomic_DNA"/>
</dbReference>
<evidence type="ECO:0008006" key="4">
    <source>
        <dbReference type="Google" id="ProtNLM"/>
    </source>
</evidence>
<dbReference type="InterPro" id="IPR008560">
    <property type="entry name" value="DUF842_euk"/>
</dbReference>
<reference evidence="2 3" key="1">
    <citation type="journal article" date="2010" name="Nature">
        <title>The Ectocarpus genome and the independent evolution of multicellularity in brown algae.</title>
        <authorList>
            <person name="Cock J.M."/>
            <person name="Sterck L."/>
            <person name="Rouze P."/>
            <person name="Scornet D."/>
            <person name="Allen A.E."/>
            <person name="Amoutzias G."/>
            <person name="Anthouard V."/>
            <person name="Artiguenave F."/>
            <person name="Aury J.M."/>
            <person name="Badger J.H."/>
            <person name="Beszteri B."/>
            <person name="Billiau K."/>
            <person name="Bonnet E."/>
            <person name="Bothwell J.H."/>
            <person name="Bowler C."/>
            <person name="Boyen C."/>
            <person name="Brownlee C."/>
            <person name="Carrano C.J."/>
            <person name="Charrier B."/>
            <person name="Cho G.Y."/>
            <person name="Coelho S.M."/>
            <person name="Collen J."/>
            <person name="Corre E."/>
            <person name="Da Silva C."/>
            <person name="Delage L."/>
            <person name="Delaroque N."/>
            <person name="Dittami S.M."/>
            <person name="Doulbeau S."/>
            <person name="Elias M."/>
            <person name="Farnham G."/>
            <person name="Gachon C.M."/>
            <person name="Gschloessl B."/>
            <person name="Heesch S."/>
            <person name="Jabbari K."/>
            <person name="Jubin C."/>
            <person name="Kawai H."/>
            <person name="Kimura K."/>
            <person name="Kloareg B."/>
            <person name="Kupper F.C."/>
            <person name="Lang D."/>
            <person name="Le Bail A."/>
            <person name="Leblanc C."/>
            <person name="Lerouge P."/>
            <person name="Lohr M."/>
            <person name="Lopez P.J."/>
            <person name="Martens C."/>
            <person name="Maumus F."/>
            <person name="Michel G."/>
            <person name="Miranda-Saavedra D."/>
            <person name="Morales J."/>
            <person name="Moreau H."/>
            <person name="Motomura T."/>
            <person name="Nagasato C."/>
            <person name="Napoli C.A."/>
            <person name="Nelson D.R."/>
            <person name="Nyvall-Collen P."/>
            <person name="Peters A.F."/>
            <person name="Pommier C."/>
            <person name="Potin P."/>
            <person name="Poulain J."/>
            <person name="Quesneville H."/>
            <person name="Read B."/>
            <person name="Rensing S.A."/>
            <person name="Ritter A."/>
            <person name="Rousvoal S."/>
            <person name="Samanta M."/>
            <person name="Samson G."/>
            <person name="Schroeder D.C."/>
            <person name="Segurens B."/>
            <person name="Strittmatter M."/>
            <person name="Tonon T."/>
            <person name="Tregear J.W."/>
            <person name="Valentin K."/>
            <person name="von Dassow P."/>
            <person name="Yamagishi T."/>
            <person name="Van de Peer Y."/>
            <person name="Wincker P."/>
        </authorList>
    </citation>
    <scope>NUCLEOTIDE SEQUENCE [LARGE SCALE GENOMIC DNA]</scope>
    <source>
        <strain evidence="3">Ec32 / CCAP1310/4</strain>
    </source>
</reference>
<evidence type="ECO:0000256" key="1">
    <source>
        <dbReference type="ARBA" id="ARBA00009952"/>
    </source>
</evidence>
<sequence length="145" mass="15683">MTEQDQQALQKGFQGLGDNIDRFYARPLQKAAYLCMSKCNDNSKMSSEAVAACMKRCEGPLQEINKVVQEEVGGLQNRMQRCAMDCAADAKDLIPAGAKEGDAVVERAMAQNIKCTSGCAKKHLALLPNIEAKIKAVAEMVAKSS</sequence>
<evidence type="ECO:0000313" key="3">
    <source>
        <dbReference type="Proteomes" id="UP000002630"/>
    </source>
</evidence>
<dbReference type="InParanoid" id="D7FM43"/>
<dbReference type="GO" id="GO:0005737">
    <property type="term" value="C:cytoplasm"/>
    <property type="evidence" value="ECO:0007669"/>
    <property type="project" value="TreeGrafter"/>
</dbReference>
<gene>
    <name evidence="2" type="ORF">Esi_0163_0057</name>
</gene>
<dbReference type="eggNOG" id="KOG3377">
    <property type="taxonomic scope" value="Eukaryota"/>
</dbReference>
<dbReference type="PANTHER" id="PTHR21096">
    <property type="entry name" value="PROTEIN FAM136A"/>
    <property type="match status" value="1"/>
</dbReference>
<dbReference type="Proteomes" id="UP000002630">
    <property type="component" value="Linkage Group LG02"/>
</dbReference>
<dbReference type="AlphaFoldDB" id="D7FM43"/>
<dbReference type="PANTHER" id="PTHR21096:SF0">
    <property type="entry name" value="PROTEIN FAM136A"/>
    <property type="match status" value="1"/>
</dbReference>
<dbReference type="EMBL" id="FN648164">
    <property type="protein sequence ID" value="CBJ29868.1"/>
    <property type="molecule type" value="Genomic_DNA"/>
</dbReference>
<comment type="similarity">
    <text evidence="1">Belongs to the FAM136 family.</text>
</comment>
<dbReference type="OrthoDB" id="9975421at2759"/>
<organism evidence="2 3">
    <name type="scientific">Ectocarpus siliculosus</name>
    <name type="common">Brown alga</name>
    <name type="synonym">Conferva siliculosa</name>
    <dbReference type="NCBI Taxonomy" id="2880"/>
    <lineage>
        <taxon>Eukaryota</taxon>
        <taxon>Sar</taxon>
        <taxon>Stramenopiles</taxon>
        <taxon>Ochrophyta</taxon>
        <taxon>PX clade</taxon>
        <taxon>Phaeophyceae</taxon>
        <taxon>Ectocarpales</taxon>
        <taxon>Ectocarpaceae</taxon>
        <taxon>Ectocarpus</taxon>
    </lineage>
</organism>
<evidence type="ECO:0000313" key="2">
    <source>
        <dbReference type="EMBL" id="CBJ29868.1"/>
    </source>
</evidence>
<keyword evidence="3" id="KW-1185">Reference proteome</keyword>
<name>D7FM43_ECTSI</name>
<protein>
    <recommendedName>
        <fullName evidence="4">Protein FAM136A</fullName>
    </recommendedName>
</protein>